<evidence type="ECO:0000256" key="1">
    <source>
        <dbReference type="ARBA" id="ARBA00022723"/>
    </source>
</evidence>
<dbReference type="PANTHER" id="PTHR24403">
    <property type="entry name" value="ZINC FINGER PROTEIN"/>
    <property type="match status" value="1"/>
</dbReference>
<keyword evidence="1" id="KW-0479">Metal-binding</keyword>
<reference evidence="7 8" key="1">
    <citation type="submission" date="2018-12" db="EMBL/GenBank/DDBJ databases">
        <title>Venturia inaequalis Genome Resource.</title>
        <authorList>
            <person name="Lichtner F.J."/>
        </authorList>
    </citation>
    <scope>NUCLEOTIDE SEQUENCE [LARGE SCALE GENOMIC DNA]</scope>
    <source>
        <strain evidence="7 8">120213</strain>
    </source>
</reference>
<accession>A0A8H3V232</accession>
<dbReference type="PROSITE" id="PS50157">
    <property type="entry name" value="ZINC_FINGER_C2H2_2"/>
    <property type="match status" value="1"/>
</dbReference>
<dbReference type="InterPro" id="IPR050688">
    <property type="entry name" value="Zinc_finger/UBP_domain"/>
</dbReference>
<dbReference type="SMART" id="SM00355">
    <property type="entry name" value="ZnF_C2H2"/>
    <property type="match status" value="3"/>
</dbReference>
<evidence type="ECO:0000256" key="5">
    <source>
        <dbReference type="PROSITE-ProRule" id="PRU00042"/>
    </source>
</evidence>
<dbReference type="EMBL" id="WNWS01000113">
    <property type="protein sequence ID" value="KAE9979753.1"/>
    <property type="molecule type" value="Genomic_DNA"/>
</dbReference>
<keyword evidence="4" id="KW-0862">Zinc</keyword>
<dbReference type="Gene3D" id="3.30.160.60">
    <property type="entry name" value="Classic Zinc Finger"/>
    <property type="match status" value="1"/>
</dbReference>
<dbReference type="AlphaFoldDB" id="A0A8H3V232"/>
<dbReference type="SUPFAM" id="SSF57667">
    <property type="entry name" value="beta-beta-alpha zinc fingers"/>
    <property type="match status" value="1"/>
</dbReference>
<gene>
    <name evidence="7" type="ORF">EG328_000691</name>
</gene>
<dbReference type="GO" id="GO:0008270">
    <property type="term" value="F:zinc ion binding"/>
    <property type="evidence" value="ECO:0007669"/>
    <property type="project" value="UniProtKB-KW"/>
</dbReference>
<dbReference type="Pfam" id="PF00096">
    <property type="entry name" value="zf-C2H2"/>
    <property type="match status" value="1"/>
</dbReference>
<evidence type="ECO:0000313" key="8">
    <source>
        <dbReference type="Proteomes" id="UP000447873"/>
    </source>
</evidence>
<keyword evidence="2" id="KW-0677">Repeat</keyword>
<dbReference type="PANTHER" id="PTHR24403:SF67">
    <property type="entry name" value="FI01116P-RELATED"/>
    <property type="match status" value="1"/>
</dbReference>
<dbReference type="GO" id="GO:0045944">
    <property type="term" value="P:positive regulation of transcription by RNA polymerase II"/>
    <property type="evidence" value="ECO:0007669"/>
    <property type="project" value="TreeGrafter"/>
</dbReference>
<evidence type="ECO:0000313" key="7">
    <source>
        <dbReference type="EMBL" id="KAE9979753.1"/>
    </source>
</evidence>
<dbReference type="GO" id="GO:0005634">
    <property type="term" value="C:nucleus"/>
    <property type="evidence" value="ECO:0007669"/>
    <property type="project" value="TreeGrafter"/>
</dbReference>
<comment type="caution">
    <text evidence="7">The sequence shown here is derived from an EMBL/GenBank/DDBJ whole genome shotgun (WGS) entry which is preliminary data.</text>
</comment>
<proteinExistence type="predicted"/>
<feature type="domain" description="C2H2-type" evidence="6">
    <location>
        <begin position="193"/>
        <end position="224"/>
    </location>
</feature>
<organism evidence="7 8">
    <name type="scientific">Venturia inaequalis</name>
    <name type="common">Apple scab fungus</name>
    <dbReference type="NCBI Taxonomy" id="5025"/>
    <lineage>
        <taxon>Eukaryota</taxon>
        <taxon>Fungi</taxon>
        <taxon>Dikarya</taxon>
        <taxon>Ascomycota</taxon>
        <taxon>Pezizomycotina</taxon>
        <taxon>Dothideomycetes</taxon>
        <taxon>Pleosporomycetidae</taxon>
        <taxon>Venturiales</taxon>
        <taxon>Venturiaceae</taxon>
        <taxon>Venturia</taxon>
    </lineage>
</organism>
<keyword evidence="3 5" id="KW-0863">Zinc-finger</keyword>
<dbReference type="PROSITE" id="PS00028">
    <property type="entry name" value="ZINC_FINGER_C2H2_1"/>
    <property type="match status" value="1"/>
</dbReference>
<name>A0A8H3V232_VENIN</name>
<evidence type="ECO:0000256" key="2">
    <source>
        <dbReference type="ARBA" id="ARBA00022737"/>
    </source>
</evidence>
<dbReference type="InterPro" id="IPR036236">
    <property type="entry name" value="Znf_C2H2_sf"/>
</dbReference>
<evidence type="ECO:0000256" key="4">
    <source>
        <dbReference type="ARBA" id="ARBA00022833"/>
    </source>
</evidence>
<dbReference type="Proteomes" id="UP000447873">
    <property type="component" value="Unassembled WGS sequence"/>
</dbReference>
<protein>
    <recommendedName>
        <fullName evidence="6">C2H2-type domain-containing protein</fullName>
    </recommendedName>
</protein>
<evidence type="ECO:0000256" key="3">
    <source>
        <dbReference type="ARBA" id="ARBA00022771"/>
    </source>
</evidence>
<sequence length="261" mass="29182">MNTPTCEYCGYSMCSCNNIYSNAGFEGYYAGAYIAPASPTFPPSQNLPPQHVEDRYTAASPQGAGPFPYYNVQEQQHFRYSSGRVVDWDLINTYADGLYAYGQNNEQDARFAERLAAFNHSFIQENDTVATPREAVFEPEEDLLHDGTVDPMTLSLPVVGGKVPCPECRVLLKDEKSLSRHISRTHNPNVEFHKCPEDNCDYSTKKKADLGRHARSSIHNKDVDPKPFKCCICGVGSSRKDNLKRHEETCARKALNGLSSQ</sequence>
<evidence type="ECO:0000259" key="6">
    <source>
        <dbReference type="PROSITE" id="PS50157"/>
    </source>
</evidence>
<dbReference type="InterPro" id="IPR013087">
    <property type="entry name" value="Znf_C2H2_type"/>
</dbReference>